<dbReference type="AlphaFoldDB" id="A0A3S2UT16"/>
<evidence type="ECO:0000256" key="4">
    <source>
        <dbReference type="PROSITE-ProRule" id="PRU00433"/>
    </source>
</evidence>
<dbReference type="PROSITE" id="PS51007">
    <property type="entry name" value="CYTC"/>
    <property type="match status" value="1"/>
</dbReference>
<sequence>MCGVSVGSAWAQITDADMGRLEYESNCATCHGASGKGDGWLKGYLTKSPSDLTTLSKRNGGAFPNQLVWEIIDGRTSADIGPHGSRDMPVWGRTFRAQAMQYPGMAAQPEWFVRGRIVALLDYLARIQVK</sequence>
<accession>A0A3S2UT16</accession>
<proteinExistence type="predicted"/>
<dbReference type="GO" id="GO:0046872">
    <property type="term" value="F:metal ion binding"/>
    <property type="evidence" value="ECO:0007669"/>
    <property type="project" value="UniProtKB-KW"/>
</dbReference>
<protein>
    <recommendedName>
        <fullName evidence="5">Cytochrome c domain-containing protein</fullName>
    </recommendedName>
</protein>
<evidence type="ECO:0000313" key="6">
    <source>
        <dbReference type="EMBL" id="RVT54473.1"/>
    </source>
</evidence>
<dbReference type="EMBL" id="SACT01000001">
    <property type="protein sequence ID" value="RVT54473.1"/>
    <property type="molecule type" value="Genomic_DNA"/>
</dbReference>
<dbReference type="SUPFAM" id="SSF46626">
    <property type="entry name" value="Cytochrome c"/>
    <property type="match status" value="1"/>
</dbReference>
<evidence type="ECO:0000259" key="5">
    <source>
        <dbReference type="PROSITE" id="PS51007"/>
    </source>
</evidence>
<keyword evidence="7" id="KW-1185">Reference proteome</keyword>
<dbReference type="InterPro" id="IPR036909">
    <property type="entry name" value="Cyt_c-like_dom_sf"/>
</dbReference>
<evidence type="ECO:0000256" key="2">
    <source>
        <dbReference type="ARBA" id="ARBA00022723"/>
    </source>
</evidence>
<evidence type="ECO:0000256" key="3">
    <source>
        <dbReference type="ARBA" id="ARBA00023004"/>
    </source>
</evidence>
<dbReference type="Gene3D" id="1.10.760.10">
    <property type="entry name" value="Cytochrome c-like domain"/>
    <property type="match status" value="1"/>
</dbReference>
<comment type="caution">
    <text evidence="6">The sequence shown here is derived from an EMBL/GenBank/DDBJ whole genome shotgun (WGS) entry which is preliminary data.</text>
</comment>
<feature type="domain" description="Cytochrome c" evidence="5">
    <location>
        <begin position="14"/>
        <end position="128"/>
    </location>
</feature>
<organism evidence="6 7">
    <name type="scientific">Rubrivivax albus</name>
    <dbReference type="NCBI Taxonomy" id="2499835"/>
    <lineage>
        <taxon>Bacteria</taxon>
        <taxon>Pseudomonadati</taxon>
        <taxon>Pseudomonadota</taxon>
        <taxon>Betaproteobacteria</taxon>
        <taxon>Burkholderiales</taxon>
        <taxon>Sphaerotilaceae</taxon>
        <taxon>Rubrivivax</taxon>
    </lineage>
</organism>
<name>A0A3S2UT16_9BURK</name>
<gene>
    <name evidence="6" type="ORF">ENE75_02515</name>
</gene>
<dbReference type="GO" id="GO:0009055">
    <property type="term" value="F:electron transfer activity"/>
    <property type="evidence" value="ECO:0007669"/>
    <property type="project" value="InterPro"/>
</dbReference>
<evidence type="ECO:0000313" key="7">
    <source>
        <dbReference type="Proteomes" id="UP000288178"/>
    </source>
</evidence>
<dbReference type="InterPro" id="IPR009056">
    <property type="entry name" value="Cyt_c-like_dom"/>
</dbReference>
<dbReference type="OrthoDB" id="9765171at2"/>
<dbReference type="Proteomes" id="UP000288178">
    <property type="component" value="Unassembled WGS sequence"/>
</dbReference>
<keyword evidence="2 4" id="KW-0479">Metal-binding</keyword>
<dbReference type="GO" id="GO:0020037">
    <property type="term" value="F:heme binding"/>
    <property type="evidence" value="ECO:0007669"/>
    <property type="project" value="InterPro"/>
</dbReference>
<reference evidence="6 7" key="1">
    <citation type="submission" date="2019-01" db="EMBL/GenBank/DDBJ databases">
        <authorList>
            <person name="Chen W.-M."/>
        </authorList>
    </citation>
    <scope>NUCLEOTIDE SEQUENCE [LARGE SCALE GENOMIC DNA]</scope>
    <source>
        <strain evidence="6 7">ICH-3</strain>
    </source>
</reference>
<keyword evidence="1 4" id="KW-0349">Heme</keyword>
<evidence type="ECO:0000256" key="1">
    <source>
        <dbReference type="ARBA" id="ARBA00022617"/>
    </source>
</evidence>
<dbReference type="Pfam" id="PF13442">
    <property type="entry name" value="Cytochrome_CBB3"/>
    <property type="match status" value="1"/>
</dbReference>
<keyword evidence="3 4" id="KW-0408">Iron</keyword>